<dbReference type="AlphaFoldDB" id="A0A061QXH5"/>
<sequence>MQFETARISFLHSFICSLLRATALLFLLQQENLVARFTS</sequence>
<proteinExistence type="predicted"/>
<evidence type="ECO:0000313" key="1">
    <source>
        <dbReference type="EMBL" id="JAC63021.1"/>
    </source>
</evidence>
<organism evidence="1">
    <name type="scientific">Tetraselmis sp. GSL018</name>
    <dbReference type="NCBI Taxonomy" id="582737"/>
    <lineage>
        <taxon>Eukaryota</taxon>
        <taxon>Viridiplantae</taxon>
        <taxon>Chlorophyta</taxon>
        <taxon>core chlorophytes</taxon>
        <taxon>Chlorodendrophyceae</taxon>
        <taxon>Chlorodendrales</taxon>
        <taxon>Chlorodendraceae</taxon>
        <taxon>Tetraselmis</taxon>
    </lineage>
</organism>
<dbReference type="EMBL" id="GBEZ01023908">
    <property type="protein sequence ID" value="JAC63021.1"/>
    <property type="molecule type" value="Transcribed_RNA"/>
</dbReference>
<reference evidence="1" key="1">
    <citation type="submission" date="2014-05" db="EMBL/GenBank/DDBJ databases">
        <title>The transcriptome of the halophilic microalga Tetraselmis sp. GSL018 isolated from the Great Salt Lake, Utah.</title>
        <authorList>
            <person name="Jinkerson R.E."/>
            <person name="D'Adamo S."/>
            <person name="Posewitz M.C."/>
        </authorList>
    </citation>
    <scope>NUCLEOTIDE SEQUENCE</scope>
    <source>
        <strain evidence="1">GSL018</strain>
    </source>
</reference>
<gene>
    <name evidence="1" type="ORF">TSPGSL018_21702</name>
</gene>
<name>A0A061QXH5_9CHLO</name>
<accession>A0A061QXH5</accession>
<protein>
    <submittedName>
        <fullName evidence="1">Uncharacterized protein</fullName>
    </submittedName>
</protein>